<gene>
    <name evidence="2" type="ORF">LGLO00237_LOCUS34634</name>
</gene>
<proteinExistence type="predicted"/>
<sequence length="211" mass="23262">MFSRSWQNRSKQKSSKADPNSGLQERMTQAEAINTLKLKDEMLEFSMRKIEELQSMVSIKDRIISELMKEIDTLHRGEINTGKKSMPAIERQATADVKQIGVEDDVAQIPGFSMVHRVAKVEMTLAGAIPEAQTGSGGYEAAKKSDVDPLRSVDFYAGDADTKTRKTTTPTNLLSPADPSSPQALEDEVLDSETVEDLDVNASTVDSRKEI</sequence>
<organism evidence="2">
    <name type="scientific">Lotharella globosa</name>
    <dbReference type="NCBI Taxonomy" id="91324"/>
    <lineage>
        <taxon>Eukaryota</taxon>
        <taxon>Sar</taxon>
        <taxon>Rhizaria</taxon>
        <taxon>Cercozoa</taxon>
        <taxon>Chlorarachniophyceae</taxon>
        <taxon>Lotharella</taxon>
    </lineage>
</organism>
<feature type="compositionally biased region" description="Acidic residues" evidence="1">
    <location>
        <begin position="185"/>
        <end position="199"/>
    </location>
</feature>
<feature type="region of interest" description="Disordered" evidence="1">
    <location>
        <begin position="157"/>
        <end position="211"/>
    </location>
</feature>
<dbReference type="EMBL" id="HBIV01050141">
    <property type="protein sequence ID" value="CAE0682846.1"/>
    <property type="molecule type" value="Transcribed_RNA"/>
</dbReference>
<protein>
    <submittedName>
        <fullName evidence="2">Uncharacterized protein</fullName>
    </submittedName>
</protein>
<evidence type="ECO:0000256" key="1">
    <source>
        <dbReference type="SAM" id="MobiDB-lite"/>
    </source>
</evidence>
<reference evidence="2" key="1">
    <citation type="submission" date="2021-01" db="EMBL/GenBank/DDBJ databases">
        <authorList>
            <person name="Corre E."/>
            <person name="Pelletier E."/>
            <person name="Niang G."/>
            <person name="Scheremetjew M."/>
            <person name="Finn R."/>
            <person name="Kale V."/>
            <person name="Holt S."/>
            <person name="Cochrane G."/>
            <person name="Meng A."/>
            <person name="Brown T."/>
            <person name="Cohen L."/>
        </authorList>
    </citation>
    <scope>NUCLEOTIDE SEQUENCE</scope>
    <source>
        <strain evidence="2">CCCM811</strain>
    </source>
</reference>
<feature type="compositionally biased region" description="Polar residues" evidence="1">
    <location>
        <begin position="17"/>
        <end position="26"/>
    </location>
</feature>
<accession>A0A7S3ZGR9</accession>
<dbReference type="AlphaFoldDB" id="A0A7S3ZGR9"/>
<evidence type="ECO:0000313" key="2">
    <source>
        <dbReference type="EMBL" id="CAE0682846.1"/>
    </source>
</evidence>
<name>A0A7S3ZGR9_9EUKA</name>
<feature type="compositionally biased region" description="Polar residues" evidence="1">
    <location>
        <begin position="172"/>
        <end position="183"/>
    </location>
</feature>
<feature type="region of interest" description="Disordered" evidence="1">
    <location>
        <begin position="1"/>
        <end position="26"/>
    </location>
</feature>